<feature type="domain" description="DUF4283" evidence="2">
    <location>
        <begin position="36"/>
        <end position="117"/>
    </location>
</feature>
<dbReference type="Pfam" id="PF14111">
    <property type="entry name" value="DUF4283"/>
    <property type="match status" value="1"/>
</dbReference>
<proteinExistence type="predicted"/>
<dbReference type="PANTHER" id="PTHR33233:SF14">
    <property type="entry name" value="ENDONUCLEASE_EXONUCLEASE_PHOSPHATASE"/>
    <property type="match status" value="1"/>
</dbReference>
<dbReference type="Pfam" id="PF03372">
    <property type="entry name" value="Exo_endo_phos"/>
    <property type="match status" value="1"/>
</dbReference>
<dbReference type="InterPro" id="IPR036691">
    <property type="entry name" value="Endo/exonu/phosph_ase_sf"/>
</dbReference>
<keyword evidence="4" id="KW-1185">Reference proteome</keyword>
<evidence type="ECO:0008006" key="5">
    <source>
        <dbReference type="Google" id="ProtNLM"/>
    </source>
</evidence>
<protein>
    <recommendedName>
        <fullName evidence="5">DUF4283 domain-containing protein</fullName>
    </recommendedName>
</protein>
<evidence type="ECO:0000259" key="1">
    <source>
        <dbReference type="Pfam" id="PF03372"/>
    </source>
</evidence>
<dbReference type="InterPro" id="IPR025558">
    <property type="entry name" value="DUF4283"/>
</dbReference>
<evidence type="ECO:0000259" key="2">
    <source>
        <dbReference type="Pfam" id="PF14111"/>
    </source>
</evidence>
<evidence type="ECO:0000313" key="3">
    <source>
        <dbReference type="EMBL" id="KAJ8420785.1"/>
    </source>
</evidence>
<dbReference type="OrthoDB" id="425619at2759"/>
<dbReference type="SUPFAM" id="SSF56219">
    <property type="entry name" value="DNase I-like"/>
    <property type="match status" value="1"/>
</dbReference>
<sequence>MIDSNKGTELNFIPTQIINGIKCTRLEKSNAKAEIQYWENAVICTVLGANPPFEVMKGFLKRIWANHELDKILYVRKGVFLVRLVNLQDKLAVQKRGFYFFDKKPLFVKGWTPTMDLQMEAIKSLPLWIQLPALDIKYWGIESLSKIGSLLGIPSKTDKVTRGKQVLRYARLLVEMPIEGPFPEYIEFFNDDDLLIRQQVTYEWVPTKCAHCAMLDHTEEVCKKKGALATQQHFHITFVYGRNQEHQRKPLWEELHQISLSISGAWCILGDFNSVLFKEDRYGHNEVEDHDIPELTHFMADCEVLEMPSSSEYFYWTNKTIWSRIDRVFINSLWHEVFDYTIAKYLPYGLSDHTPILIRFPASPRPTL</sequence>
<gene>
    <name evidence="3" type="ORF">Cgig2_030493</name>
</gene>
<dbReference type="PANTHER" id="PTHR33233">
    <property type="entry name" value="ENDONUCLEASE/EXONUCLEASE/PHOSPHATASE"/>
    <property type="match status" value="1"/>
</dbReference>
<reference evidence="3" key="1">
    <citation type="submission" date="2022-04" db="EMBL/GenBank/DDBJ databases">
        <title>Carnegiea gigantea Genome sequencing and assembly v2.</title>
        <authorList>
            <person name="Copetti D."/>
            <person name="Sanderson M.J."/>
            <person name="Burquez A."/>
            <person name="Wojciechowski M.F."/>
        </authorList>
    </citation>
    <scope>NUCLEOTIDE SEQUENCE</scope>
    <source>
        <strain evidence="3">SGP5-SGP5p</strain>
        <tissue evidence="3">Aerial part</tissue>
    </source>
</reference>
<feature type="domain" description="Endonuclease/exonuclease/phosphatase" evidence="1">
    <location>
        <begin position="176"/>
        <end position="353"/>
    </location>
</feature>
<dbReference type="GO" id="GO:0003824">
    <property type="term" value="F:catalytic activity"/>
    <property type="evidence" value="ECO:0007669"/>
    <property type="project" value="InterPro"/>
</dbReference>
<dbReference type="AlphaFoldDB" id="A0A9Q1JJU6"/>
<dbReference type="InterPro" id="IPR005135">
    <property type="entry name" value="Endo/exonuclease/phosphatase"/>
</dbReference>
<comment type="caution">
    <text evidence="3">The sequence shown here is derived from an EMBL/GenBank/DDBJ whole genome shotgun (WGS) entry which is preliminary data.</text>
</comment>
<name>A0A9Q1JJU6_9CARY</name>
<organism evidence="3 4">
    <name type="scientific">Carnegiea gigantea</name>
    <dbReference type="NCBI Taxonomy" id="171969"/>
    <lineage>
        <taxon>Eukaryota</taxon>
        <taxon>Viridiplantae</taxon>
        <taxon>Streptophyta</taxon>
        <taxon>Embryophyta</taxon>
        <taxon>Tracheophyta</taxon>
        <taxon>Spermatophyta</taxon>
        <taxon>Magnoliopsida</taxon>
        <taxon>eudicotyledons</taxon>
        <taxon>Gunneridae</taxon>
        <taxon>Pentapetalae</taxon>
        <taxon>Caryophyllales</taxon>
        <taxon>Cactineae</taxon>
        <taxon>Cactaceae</taxon>
        <taxon>Cactoideae</taxon>
        <taxon>Echinocereeae</taxon>
        <taxon>Carnegiea</taxon>
    </lineage>
</organism>
<accession>A0A9Q1JJU6</accession>
<evidence type="ECO:0000313" key="4">
    <source>
        <dbReference type="Proteomes" id="UP001153076"/>
    </source>
</evidence>
<dbReference type="Gene3D" id="3.60.10.10">
    <property type="entry name" value="Endonuclease/exonuclease/phosphatase"/>
    <property type="match status" value="1"/>
</dbReference>
<dbReference type="EMBL" id="JAKOGI010003149">
    <property type="protein sequence ID" value="KAJ8420785.1"/>
    <property type="molecule type" value="Genomic_DNA"/>
</dbReference>
<dbReference type="Proteomes" id="UP001153076">
    <property type="component" value="Unassembled WGS sequence"/>
</dbReference>